<comment type="caution">
    <text evidence="1">The sequence shown here is derived from an EMBL/GenBank/DDBJ whole genome shotgun (WGS) entry which is preliminary data.</text>
</comment>
<name>A0A431VKP1_9PROT</name>
<keyword evidence="2" id="KW-1185">Reference proteome</keyword>
<dbReference type="EMBL" id="RXMA01000003">
    <property type="protein sequence ID" value="RTR22939.1"/>
    <property type="molecule type" value="Genomic_DNA"/>
</dbReference>
<dbReference type="Proteomes" id="UP000277007">
    <property type="component" value="Unassembled WGS sequence"/>
</dbReference>
<gene>
    <name evidence="1" type="ORF">EJ903_05010</name>
</gene>
<organism evidence="1 2">
    <name type="scientific">Azospirillum griseum</name>
    <dbReference type="NCBI Taxonomy" id="2496639"/>
    <lineage>
        <taxon>Bacteria</taxon>
        <taxon>Pseudomonadati</taxon>
        <taxon>Pseudomonadota</taxon>
        <taxon>Alphaproteobacteria</taxon>
        <taxon>Rhodospirillales</taxon>
        <taxon>Azospirillaceae</taxon>
        <taxon>Azospirillum</taxon>
    </lineage>
</organism>
<evidence type="ECO:0000313" key="2">
    <source>
        <dbReference type="Proteomes" id="UP000277007"/>
    </source>
</evidence>
<dbReference type="AlphaFoldDB" id="A0A431VKP1"/>
<accession>A0A431VKP1</accession>
<protein>
    <submittedName>
        <fullName evidence="1">Uncharacterized protein</fullName>
    </submittedName>
</protein>
<reference evidence="1 2" key="1">
    <citation type="submission" date="2018-12" db="EMBL/GenBank/DDBJ databases">
        <authorList>
            <person name="Yang Y."/>
        </authorList>
    </citation>
    <scope>NUCLEOTIDE SEQUENCE [LARGE SCALE GENOMIC DNA]</scope>
    <source>
        <strain evidence="1 2">L-25-5w-1</strain>
    </source>
</reference>
<sequence length="71" mass="7691">MFVVDSAMAAAIRTAYLENGVTAAVLVLRRHIPGLDNDDEAGRWARTIAGWPILPPDLPPPVKKRSRSPTA</sequence>
<evidence type="ECO:0000313" key="1">
    <source>
        <dbReference type="EMBL" id="RTR22939.1"/>
    </source>
</evidence>
<proteinExistence type="predicted"/>
<dbReference type="OrthoDB" id="7307585at2"/>
<dbReference type="RefSeq" id="WP_126612742.1">
    <property type="nucleotide sequence ID" value="NZ_JBHUCY010000004.1"/>
</dbReference>